<reference evidence="3" key="1">
    <citation type="submission" date="2022-06" db="EMBL/GenBank/DDBJ databases">
        <title>Aeoliella straminimaris, a novel planctomycete from sediments.</title>
        <authorList>
            <person name="Vitorino I.R."/>
            <person name="Lage O.M."/>
        </authorList>
    </citation>
    <scope>NUCLEOTIDE SEQUENCE</scope>
    <source>
        <strain evidence="3">ICT_H6.2</strain>
    </source>
</reference>
<dbReference type="RefSeq" id="WP_252855000.1">
    <property type="nucleotide sequence ID" value="NZ_JAMXLR010000077.1"/>
</dbReference>
<dbReference type="AlphaFoldDB" id="A0A9X2FJA5"/>
<comment type="caution">
    <text evidence="3">The sequence shown here is derived from an EMBL/GenBank/DDBJ whole genome shotgun (WGS) entry which is preliminary data.</text>
</comment>
<dbReference type="InterPro" id="IPR036005">
    <property type="entry name" value="Creatinase/aminopeptidase-like"/>
</dbReference>
<dbReference type="InterPro" id="IPR000587">
    <property type="entry name" value="Creatinase_N"/>
</dbReference>
<dbReference type="InterPro" id="IPR000994">
    <property type="entry name" value="Pept_M24"/>
</dbReference>
<name>A0A9X2FJA5_9BACT</name>
<evidence type="ECO:0000259" key="2">
    <source>
        <dbReference type="Pfam" id="PF01321"/>
    </source>
</evidence>
<dbReference type="PANTHER" id="PTHR46112">
    <property type="entry name" value="AMINOPEPTIDASE"/>
    <property type="match status" value="1"/>
</dbReference>
<dbReference type="PANTHER" id="PTHR46112:SF2">
    <property type="entry name" value="XAA-PRO AMINOPEPTIDASE P-RELATED"/>
    <property type="match status" value="1"/>
</dbReference>
<organism evidence="3 4">
    <name type="scientific">Aeoliella straminimaris</name>
    <dbReference type="NCBI Taxonomy" id="2954799"/>
    <lineage>
        <taxon>Bacteria</taxon>
        <taxon>Pseudomonadati</taxon>
        <taxon>Planctomycetota</taxon>
        <taxon>Planctomycetia</taxon>
        <taxon>Pirellulales</taxon>
        <taxon>Lacipirellulaceae</taxon>
        <taxon>Aeoliella</taxon>
    </lineage>
</organism>
<dbReference type="Pfam" id="PF01321">
    <property type="entry name" value="Creatinase_N"/>
    <property type="match status" value="1"/>
</dbReference>
<dbReference type="CDD" id="cd01066">
    <property type="entry name" value="APP_MetAP"/>
    <property type="match status" value="1"/>
</dbReference>
<feature type="domain" description="Peptidase M24" evidence="1">
    <location>
        <begin position="153"/>
        <end position="363"/>
    </location>
</feature>
<evidence type="ECO:0000313" key="3">
    <source>
        <dbReference type="EMBL" id="MCO6046891.1"/>
    </source>
</evidence>
<dbReference type="Proteomes" id="UP001155241">
    <property type="component" value="Unassembled WGS sequence"/>
</dbReference>
<dbReference type="SUPFAM" id="SSF53092">
    <property type="entry name" value="Creatinase/prolidase N-terminal domain"/>
    <property type="match status" value="1"/>
</dbReference>
<protein>
    <submittedName>
        <fullName evidence="3">Xaa-Pro peptidase family protein</fullName>
    </submittedName>
</protein>
<gene>
    <name evidence="3" type="ORF">NG895_23575</name>
</gene>
<keyword evidence="4" id="KW-1185">Reference proteome</keyword>
<feature type="domain" description="Creatinase N-terminal" evidence="2">
    <location>
        <begin position="13"/>
        <end position="143"/>
    </location>
</feature>
<accession>A0A9X2FJA5</accession>
<dbReference type="SUPFAM" id="SSF55920">
    <property type="entry name" value="Creatinase/aminopeptidase"/>
    <property type="match status" value="1"/>
</dbReference>
<evidence type="ECO:0000259" key="1">
    <source>
        <dbReference type="Pfam" id="PF00557"/>
    </source>
</evidence>
<dbReference type="InterPro" id="IPR050659">
    <property type="entry name" value="Peptidase_M24B"/>
</dbReference>
<dbReference type="Gene3D" id="3.40.350.10">
    <property type="entry name" value="Creatinase/prolidase N-terminal domain"/>
    <property type="match status" value="1"/>
</dbReference>
<sequence>MVTAIPQSEYRQRLEDLQKEVCRRDLAAFLVSSMESIYYLTGAAFAPLERPFFLLVVPGRPPALLVPRLDRDHMSKAIGIEVGDIHAYREYPAPTGARWSDRLGELLPSSGEIGVEPSTAAYIGDAIEGRSLRCESLVERQRLVKSAAEIDMIRRAALYADKGVNRLIAASYNGAVVAEGFAETRHVTKAIIRSVPDWDALANDVLMAIWAAPRSAMPHSVPMLADRLNNGPHEALVLTRVNGYSAESERTFFTRSPCKESRRAFAAMCEARRQAFSMLRPGVRCSEIDNAITEFLNREGYQGEKKRLHRVGHGIGLGTHEGPWIADGSDDCLAENMVVSVEPGVYLYGLGGFRHSDTVLITNEGYERLTKVPDDLDSLTTHGLKLAARTKGWMIRKQLGLF</sequence>
<dbReference type="Gene3D" id="3.90.230.10">
    <property type="entry name" value="Creatinase/methionine aminopeptidase superfamily"/>
    <property type="match status" value="1"/>
</dbReference>
<dbReference type="Pfam" id="PF00557">
    <property type="entry name" value="Peptidase_M24"/>
    <property type="match status" value="1"/>
</dbReference>
<proteinExistence type="predicted"/>
<dbReference type="InterPro" id="IPR029149">
    <property type="entry name" value="Creatin/AminoP/Spt16_N"/>
</dbReference>
<dbReference type="EMBL" id="JAMXLR010000077">
    <property type="protein sequence ID" value="MCO6046891.1"/>
    <property type="molecule type" value="Genomic_DNA"/>
</dbReference>
<evidence type="ECO:0000313" key="4">
    <source>
        <dbReference type="Proteomes" id="UP001155241"/>
    </source>
</evidence>